<evidence type="ECO:0000256" key="2">
    <source>
        <dbReference type="ARBA" id="ARBA00022448"/>
    </source>
</evidence>
<protein>
    <submittedName>
        <fullName evidence="10">TonB-dependent receptor</fullName>
    </submittedName>
</protein>
<dbReference type="AlphaFoldDB" id="A0A7Z2NX19"/>
<evidence type="ECO:0000313" key="11">
    <source>
        <dbReference type="Proteomes" id="UP000464468"/>
    </source>
</evidence>
<evidence type="ECO:0000256" key="4">
    <source>
        <dbReference type="ARBA" id="ARBA00022692"/>
    </source>
</evidence>
<dbReference type="InterPro" id="IPR039426">
    <property type="entry name" value="TonB-dep_rcpt-like"/>
</dbReference>
<sequence length="639" mass="68914">MRHAVRSFFLPVLVLAAPAAAQRVGDNAAVAAEDAFGTSVGNERVGLYSSSDVRGFSPVAANNIRIEGLYIDRPSAFTDRLVESNTIRVGLTARQYLLPAPTGIVDYRIRPAGNDPVLSAMVGLNSFGGGRIELDAQIPVIRDRLSIVAGAAGFAEEYASGAGAILASYAVAPRWRPRDGVEIIPFWSRIDTWDREATPLFLPAGPFLPPRVARRDYIGPDWADTRNMVTHSGMIARWREGDDWSLAAGLFRSVTRTPEQYAHILADLTPDGTAERRISRDPLQKIAATSGELRLSRALSDGPRRHVLHAVLRGRLRDSLFGGSARRSFGRVSITDRIDVPQPLFTPGAQTVEDVSQWIAGLAYDGRWDGRGSISLGIQRTGYRKTVLRPGAAGSRTTDHAWLPTATFALDLAPGLVAYGSHTRGLEESGIAPDSAANRTEVLPAILTRQSDAGLRWKVTDRLSLIGGLFDVSKPYFATDAQNVFTELGEVRHRGVELSAAGTLADGLTIVAGAVLMRPRVTGAPVREGRIGRRALGQTGRTLTLSGQYAVPGAEGLALTLAATHRGARVADTLNLVEVPARTIIDAGLRYTFKLARTPALLRFTIVNLTNAYDWQIVGSGGYQVNAPRNATLFLTMDF</sequence>
<dbReference type="PANTHER" id="PTHR32552">
    <property type="entry name" value="FERRICHROME IRON RECEPTOR-RELATED"/>
    <property type="match status" value="1"/>
</dbReference>
<dbReference type="Gene3D" id="2.40.170.20">
    <property type="entry name" value="TonB-dependent receptor, beta-barrel domain"/>
    <property type="match status" value="1"/>
</dbReference>
<dbReference type="Pfam" id="PF00593">
    <property type="entry name" value="TonB_dep_Rec_b-barrel"/>
    <property type="match status" value="1"/>
</dbReference>
<keyword evidence="5" id="KW-0798">TonB box</keyword>
<evidence type="ECO:0000256" key="1">
    <source>
        <dbReference type="ARBA" id="ARBA00004571"/>
    </source>
</evidence>
<comment type="subcellular location">
    <subcellularLocation>
        <location evidence="1">Cell outer membrane</location>
        <topology evidence="1">Multi-pass membrane protein</topology>
    </subcellularLocation>
</comment>
<keyword evidence="7" id="KW-0998">Cell outer membrane</keyword>
<dbReference type="InterPro" id="IPR036942">
    <property type="entry name" value="Beta-barrel_TonB_sf"/>
</dbReference>
<evidence type="ECO:0000313" key="10">
    <source>
        <dbReference type="EMBL" id="QHL91016.1"/>
    </source>
</evidence>
<evidence type="ECO:0000259" key="9">
    <source>
        <dbReference type="Pfam" id="PF00593"/>
    </source>
</evidence>
<dbReference type="GO" id="GO:0009279">
    <property type="term" value="C:cell outer membrane"/>
    <property type="evidence" value="ECO:0007669"/>
    <property type="project" value="UniProtKB-SubCell"/>
</dbReference>
<feature type="chain" id="PRO_5031576251" evidence="8">
    <location>
        <begin position="22"/>
        <end position="639"/>
    </location>
</feature>
<dbReference type="InterPro" id="IPR000531">
    <property type="entry name" value="Beta-barrel_TonB"/>
</dbReference>
<gene>
    <name evidence="10" type="ORF">GVO57_09525</name>
</gene>
<name>A0A7Z2NX19_9SPHN</name>
<reference evidence="10 11" key="1">
    <citation type="submission" date="2020-01" db="EMBL/GenBank/DDBJ databases">
        <title>Sphingomonas sp. C33 whole genome sequece.</title>
        <authorList>
            <person name="Park C."/>
        </authorList>
    </citation>
    <scope>NUCLEOTIDE SEQUENCE [LARGE SCALE GENOMIC DNA]</scope>
    <source>
        <strain evidence="10 11">C33</strain>
    </source>
</reference>
<evidence type="ECO:0000256" key="5">
    <source>
        <dbReference type="ARBA" id="ARBA00023077"/>
    </source>
</evidence>
<dbReference type="Proteomes" id="UP000464468">
    <property type="component" value="Chromosome"/>
</dbReference>
<evidence type="ECO:0000256" key="3">
    <source>
        <dbReference type="ARBA" id="ARBA00022452"/>
    </source>
</evidence>
<proteinExistence type="predicted"/>
<keyword evidence="3" id="KW-1134">Transmembrane beta strand</keyword>
<feature type="signal peptide" evidence="8">
    <location>
        <begin position="1"/>
        <end position="21"/>
    </location>
</feature>
<dbReference type="SUPFAM" id="SSF56935">
    <property type="entry name" value="Porins"/>
    <property type="match status" value="1"/>
</dbReference>
<dbReference type="GO" id="GO:0015344">
    <property type="term" value="F:siderophore uptake transmembrane transporter activity"/>
    <property type="evidence" value="ECO:0007669"/>
    <property type="project" value="TreeGrafter"/>
</dbReference>
<dbReference type="PANTHER" id="PTHR32552:SF82">
    <property type="entry name" value="FCUA PROTEIN"/>
    <property type="match status" value="1"/>
</dbReference>
<dbReference type="RefSeq" id="WP_160592946.1">
    <property type="nucleotide sequence ID" value="NZ_CP047895.1"/>
</dbReference>
<feature type="domain" description="TonB-dependent receptor-like beta-barrel" evidence="9">
    <location>
        <begin position="212"/>
        <end position="609"/>
    </location>
</feature>
<keyword evidence="6" id="KW-0472">Membrane</keyword>
<evidence type="ECO:0000256" key="7">
    <source>
        <dbReference type="ARBA" id="ARBA00023237"/>
    </source>
</evidence>
<keyword evidence="10" id="KW-0675">Receptor</keyword>
<keyword evidence="11" id="KW-1185">Reference proteome</keyword>
<organism evidence="10 11">
    <name type="scientific">Sphingomonas changnyeongensis</name>
    <dbReference type="NCBI Taxonomy" id="2698679"/>
    <lineage>
        <taxon>Bacteria</taxon>
        <taxon>Pseudomonadati</taxon>
        <taxon>Pseudomonadota</taxon>
        <taxon>Alphaproteobacteria</taxon>
        <taxon>Sphingomonadales</taxon>
        <taxon>Sphingomonadaceae</taxon>
        <taxon>Sphingomonas</taxon>
    </lineage>
</organism>
<keyword evidence="8" id="KW-0732">Signal</keyword>
<dbReference type="EMBL" id="CP047895">
    <property type="protein sequence ID" value="QHL91016.1"/>
    <property type="molecule type" value="Genomic_DNA"/>
</dbReference>
<dbReference type="KEGG" id="schy:GVO57_09525"/>
<evidence type="ECO:0000256" key="8">
    <source>
        <dbReference type="SAM" id="SignalP"/>
    </source>
</evidence>
<keyword evidence="2" id="KW-0813">Transport</keyword>
<evidence type="ECO:0000256" key="6">
    <source>
        <dbReference type="ARBA" id="ARBA00023136"/>
    </source>
</evidence>
<keyword evidence="4" id="KW-0812">Transmembrane</keyword>
<accession>A0A7Z2NX19</accession>